<sequence>MTQLSLRELVDRSQVVMAHAWMVRTFVKHSEEVEDFPELMSIVRSVFDTARALETRVDDPAAYFRMLTKKISKLRSATEQFAVDALQASTHTNFAQAVVSMRGCIHELEQLLETFQRLQQQDASTTK</sequence>
<organism evidence="1 2">
    <name type="scientific">Maioricimonas rarisocia</name>
    <dbReference type="NCBI Taxonomy" id="2528026"/>
    <lineage>
        <taxon>Bacteria</taxon>
        <taxon>Pseudomonadati</taxon>
        <taxon>Planctomycetota</taxon>
        <taxon>Planctomycetia</taxon>
        <taxon>Planctomycetales</taxon>
        <taxon>Planctomycetaceae</taxon>
        <taxon>Maioricimonas</taxon>
    </lineage>
</organism>
<dbReference type="RefSeq" id="WP_145368134.1">
    <property type="nucleotide sequence ID" value="NZ_CP036275.1"/>
</dbReference>
<name>A0A517Z4G4_9PLAN</name>
<accession>A0A517Z4G4</accession>
<proteinExistence type="predicted"/>
<protein>
    <submittedName>
        <fullName evidence="1">Uncharacterized protein</fullName>
    </submittedName>
</protein>
<keyword evidence="2" id="KW-1185">Reference proteome</keyword>
<reference evidence="1 2" key="1">
    <citation type="submission" date="2019-02" db="EMBL/GenBank/DDBJ databases">
        <title>Deep-cultivation of Planctomycetes and their phenomic and genomic characterization uncovers novel biology.</title>
        <authorList>
            <person name="Wiegand S."/>
            <person name="Jogler M."/>
            <person name="Boedeker C."/>
            <person name="Pinto D."/>
            <person name="Vollmers J."/>
            <person name="Rivas-Marin E."/>
            <person name="Kohn T."/>
            <person name="Peeters S.H."/>
            <person name="Heuer A."/>
            <person name="Rast P."/>
            <person name="Oberbeckmann S."/>
            <person name="Bunk B."/>
            <person name="Jeske O."/>
            <person name="Meyerdierks A."/>
            <person name="Storesund J.E."/>
            <person name="Kallscheuer N."/>
            <person name="Luecker S."/>
            <person name="Lage O.M."/>
            <person name="Pohl T."/>
            <person name="Merkel B.J."/>
            <person name="Hornburger P."/>
            <person name="Mueller R.-W."/>
            <person name="Bruemmer F."/>
            <person name="Labrenz M."/>
            <person name="Spormann A.M."/>
            <person name="Op den Camp H."/>
            <person name="Overmann J."/>
            <person name="Amann R."/>
            <person name="Jetten M.S.M."/>
            <person name="Mascher T."/>
            <person name="Medema M.H."/>
            <person name="Devos D.P."/>
            <person name="Kaster A.-K."/>
            <person name="Ovreas L."/>
            <person name="Rohde M."/>
            <person name="Galperin M.Y."/>
            <person name="Jogler C."/>
        </authorList>
    </citation>
    <scope>NUCLEOTIDE SEQUENCE [LARGE SCALE GENOMIC DNA]</scope>
    <source>
        <strain evidence="1 2">Mal4</strain>
    </source>
</reference>
<dbReference type="AlphaFoldDB" id="A0A517Z4G4"/>
<evidence type="ECO:0000313" key="2">
    <source>
        <dbReference type="Proteomes" id="UP000320496"/>
    </source>
</evidence>
<dbReference type="EMBL" id="CP036275">
    <property type="protein sequence ID" value="QDU37359.1"/>
    <property type="molecule type" value="Genomic_DNA"/>
</dbReference>
<dbReference type="Proteomes" id="UP000320496">
    <property type="component" value="Chromosome"/>
</dbReference>
<dbReference type="OrthoDB" id="281568at2"/>
<evidence type="ECO:0000313" key="1">
    <source>
        <dbReference type="EMBL" id="QDU37359.1"/>
    </source>
</evidence>
<gene>
    <name evidence="1" type="ORF">Mal4_16700</name>
</gene>
<dbReference type="KEGG" id="mri:Mal4_16700"/>